<keyword evidence="2" id="KW-0472">Membrane</keyword>
<feature type="region of interest" description="Disordered" evidence="1">
    <location>
        <begin position="125"/>
        <end position="167"/>
    </location>
</feature>
<feature type="compositionally biased region" description="Polar residues" evidence="1">
    <location>
        <begin position="36"/>
        <end position="45"/>
    </location>
</feature>
<accession>A0A8H7ESP8</accession>
<organism evidence="3 4">
    <name type="scientific">Apophysomyces ossiformis</name>
    <dbReference type="NCBI Taxonomy" id="679940"/>
    <lineage>
        <taxon>Eukaryota</taxon>
        <taxon>Fungi</taxon>
        <taxon>Fungi incertae sedis</taxon>
        <taxon>Mucoromycota</taxon>
        <taxon>Mucoromycotina</taxon>
        <taxon>Mucoromycetes</taxon>
        <taxon>Mucorales</taxon>
        <taxon>Mucorineae</taxon>
        <taxon>Mucoraceae</taxon>
        <taxon>Apophysomyces</taxon>
    </lineage>
</organism>
<keyword evidence="4" id="KW-1185">Reference proteome</keyword>
<feature type="region of interest" description="Disordered" evidence="1">
    <location>
        <begin position="36"/>
        <end position="93"/>
    </location>
</feature>
<evidence type="ECO:0008006" key="5">
    <source>
        <dbReference type="Google" id="ProtNLM"/>
    </source>
</evidence>
<dbReference type="AlphaFoldDB" id="A0A8H7ESP8"/>
<feature type="compositionally biased region" description="Basic and acidic residues" evidence="1">
    <location>
        <begin position="151"/>
        <end position="167"/>
    </location>
</feature>
<feature type="compositionally biased region" description="Basic and acidic residues" evidence="1">
    <location>
        <begin position="125"/>
        <end position="143"/>
    </location>
</feature>
<keyword evidence="2" id="KW-0812">Transmembrane</keyword>
<reference evidence="3" key="1">
    <citation type="submission" date="2020-01" db="EMBL/GenBank/DDBJ databases">
        <title>Genome Sequencing of Three Apophysomyces-Like Fungal Strains Confirms a Novel Fungal Genus in the Mucoromycota with divergent Burkholderia-like Endosymbiotic Bacteria.</title>
        <authorList>
            <person name="Stajich J.E."/>
            <person name="Macias A.M."/>
            <person name="Carter-House D."/>
            <person name="Lovett B."/>
            <person name="Kasson L.R."/>
            <person name="Berry K."/>
            <person name="Grigoriev I."/>
            <person name="Chang Y."/>
            <person name="Spatafora J."/>
            <person name="Kasson M.T."/>
        </authorList>
    </citation>
    <scope>NUCLEOTIDE SEQUENCE</scope>
    <source>
        <strain evidence="3">NRRL A-21654</strain>
    </source>
</reference>
<evidence type="ECO:0000313" key="4">
    <source>
        <dbReference type="Proteomes" id="UP000605846"/>
    </source>
</evidence>
<dbReference type="EMBL" id="JABAYA010000102">
    <property type="protein sequence ID" value="KAF7725213.1"/>
    <property type="molecule type" value="Genomic_DNA"/>
</dbReference>
<comment type="caution">
    <text evidence="3">The sequence shown here is derived from an EMBL/GenBank/DDBJ whole genome shotgun (WGS) entry which is preliminary data.</text>
</comment>
<keyword evidence="2" id="KW-1133">Transmembrane helix</keyword>
<evidence type="ECO:0000256" key="1">
    <source>
        <dbReference type="SAM" id="MobiDB-lite"/>
    </source>
</evidence>
<name>A0A8H7ESP8_9FUNG</name>
<feature type="compositionally biased region" description="Acidic residues" evidence="1">
    <location>
        <begin position="55"/>
        <end position="72"/>
    </location>
</feature>
<feature type="transmembrane region" description="Helical" evidence="2">
    <location>
        <begin position="6"/>
        <end position="24"/>
    </location>
</feature>
<sequence>MASDIPFLLFVPLLVCLFGIAVLLEIRKRQNDPNYHQTSFYTEQPQYDDGRTVLSEDDLSEPDNDNNTEDAAEGSSSAVRVKPIGKKKAEKLRRKEQMRQYREYMNQQNEARRIQEEILEEEFKRKKAEDSIRREEEMEVRRRAQEKKRKQAEAERQEKEKAAAKEMKQKRALYNKYSAKVKSVVQEHLKDLRVCALDQVGYITGLADEVGK</sequence>
<gene>
    <name evidence="3" type="ORF">EC973_000379</name>
</gene>
<evidence type="ECO:0000256" key="2">
    <source>
        <dbReference type="SAM" id="Phobius"/>
    </source>
</evidence>
<protein>
    <recommendedName>
        <fullName evidence="5">DDRGK domain-containing protein 1</fullName>
    </recommendedName>
</protein>
<feature type="compositionally biased region" description="Basic residues" evidence="1">
    <location>
        <begin position="83"/>
        <end position="92"/>
    </location>
</feature>
<dbReference type="OrthoDB" id="2285710at2759"/>
<proteinExistence type="predicted"/>
<dbReference type="Proteomes" id="UP000605846">
    <property type="component" value="Unassembled WGS sequence"/>
</dbReference>
<evidence type="ECO:0000313" key="3">
    <source>
        <dbReference type="EMBL" id="KAF7725213.1"/>
    </source>
</evidence>